<feature type="compositionally biased region" description="Polar residues" evidence="1">
    <location>
        <begin position="233"/>
        <end position="250"/>
    </location>
</feature>
<feature type="compositionally biased region" description="Low complexity" evidence="1">
    <location>
        <begin position="159"/>
        <end position="173"/>
    </location>
</feature>
<feature type="region of interest" description="Disordered" evidence="1">
    <location>
        <begin position="210"/>
        <end position="321"/>
    </location>
</feature>
<keyword evidence="3" id="KW-1185">Reference proteome</keyword>
<feature type="compositionally biased region" description="Basic and acidic residues" evidence="1">
    <location>
        <begin position="251"/>
        <end position="260"/>
    </location>
</feature>
<dbReference type="Proteomes" id="UP000829354">
    <property type="component" value="Chromosome X"/>
</dbReference>
<protein>
    <submittedName>
        <fullName evidence="2">Uncharacterized protein</fullName>
    </submittedName>
</protein>
<accession>A0AAE9F7C2</accession>
<evidence type="ECO:0000313" key="3">
    <source>
        <dbReference type="Proteomes" id="UP000829354"/>
    </source>
</evidence>
<evidence type="ECO:0000313" key="2">
    <source>
        <dbReference type="EMBL" id="UMM39705.1"/>
    </source>
</evidence>
<feature type="region of interest" description="Disordered" evidence="1">
    <location>
        <begin position="144"/>
        <end position="189"/>
    </location>
</feature>
<proteinExistence type="predicted"/>
<sequence length="426" mass="44975">MLMIGNQHQMVNANVLFVPPPPTPAILVPAVGSIPSVEAPLPHQEALSLSGMLTQGTPAQPAPGDAALVLPAITARSRPATAIPRVAACHGRRQNLQAILDRLSARLAAAAVQKPIVLGAQYVAPVALNPEASAEVPKGLSPEAPAAVQKPFSPKAPSADPAPFEPEATAAAPVREEAPKAVPDPLAPKGFIQAAASPVRTLENEIKQREREVEFSEDTGVFEPEVTVEQEETIQPSDTRSPSPEISVQEDSVHERERTPVLRPAEAPETPAKPAGPEGPVGTAGPAGPAGPVGSAEPTGPAGPTGPASPAAGNNGRERTPSRSAVLLKLELLINCRDILLSAGRRPGTTMKKRSPLQREERPLPPPREANGVNNSRFLCVPSFSSFLCHSLLLHWLSISQKQFRPFPIYNFRKLSHVQTYIALTP</sequence>
<evidence type="ECO:0000256" key="1">
    <source>
        <dbReference type="SAM" id="MobiDB-lite"/>
    </source>
</evidence>
<name>A0AAE9F7C2_CAEBR</name>
<dbReference type="AlphaFoldDB" id="A0AAE9F7C2"/>
<feature type="region of interest" description="Disordered" evidence="1">
    <location>
        <begin position="345"/>
        <end position="370"/>
    </location>
</feature>
<dbReference type="EMBL" id="CP092625">
    <property type="protein sequence ID" value="UMM39705.1"/>
    <property type="molecule type" value="Genomic_DNA"/>
</dbReference>
<reference evidence="2 3" key="1">
    <citation type="submission" date="2022-04" db="EMBL/GenBank/DDBJ databases">
        <title>Chromosome-level reference genomes for two strains of Caenorhabditis briggsae: an improved platform for comparative genomics.</title>
        <authorList>
            <person name="Stevens L."/>
            <person name="Andersen E."/>
        </authorList>
    </citation>
    <scope>NUCLEOTIDE SEQUENCE [LARGE SCALE GENOMIC DNA]</scope>
    <source>
        <strain evidence="2">VX34</strain>
        <tissue evidence="2">Whole-organism</tissue>
    </source>
</reference>
<organism evidence="2 3">
    <name type="scientific">Caenorhabditis briggsae</name>
    <dbReference type="NCBI Taxonomy" id="6238"/>
    <lineage>
        <taxon>Eukaryota</taxon>
        <taxon>Metazoa</taxon>
        <taxon>Ecdysozoa</taxon>
        <taxon>Nematoda</taxon>
        <taxon>Chromadorea</taxon>
        <taxon>Rhabditida</taxon>
        <taxon>Rhabditina</taxon>
        <taxon>Rhabditomorpha</taxon>
        <taxon>Rhabditoidea</taxon>
        <taxon>Rhabditidae</taxon>
        <taxon>Peloderinae</taxon>
        <taxon>Caenorhabditis</taxon>
    </lineage>
</organism>
<gene>
    <name evidence="2" type="ORF">L5515_016637</name>
</gene>
<feature type="compositionally biased region" description="Low complexity" evidence="1">
    <location>
        <begin position="264"/>
        <end position="313"/>
    </location>
</feature>